<evidence type="ECO:0000313" key="2">
    <source>
        <dbReference type="Proteomes" id="UP001165064"/>
    </source>
</evidence>
<evidence type="ECO:0000313" key="1">
    <source>
        <dbReference type="EMBL" id="GME72059.1"/>
    </source>
</evidence>
<proteinExistence type="predicted"/>
<protein>
    <submittedName>
        <fullName evidence="1">Unnamed protein product</fullName>
    </submittedName>
</protein>
<accession>A0ACB5STM1</accession>
<sequence length="1318" mass="138679">MRYSHFLSLLPLIGSAYAKSSSVDYATISPTETPLGTTDTRAFNLVIETFDDKDYKKLLKKRDSPSTTCVTSYATTQTSSCPIWTMTFTNSYNVPTDQTGDLVTATYTDTNNCALQTSTIAQSSCYTVDDSSSQGGDANGCPIWTMTWTNSYNVPAGQTGDLVTATYTDTDNCAPATTTAANKAVKALANGDCPIWTMTWTNEYNVPAGQTGALVTATYTDTNNCAPTTANANKAIQAQVTSACKVWTTTLTNKVNGQDAATITALYTESLNCNAATETGETCDGSGCHGHAKNRKDANQLSCPIWTMTFTNQYNVPAGETGDLVTATYTDTNNCVGPAPTDANKAVANKGVTDACAVYTTTYTNQVNGQDGDVITATYSESLNCNAATETQENCITSDITTDITSCPTWTMTFTNSYNVPAGQTGDLVTATYTDVNNCATTQTTVQTSVCHGMAKNRKDAQVAQNCPIWTMTFTNEYNVPAGQTGALVTATYTDTNNCQPTAAANKAVQGQVTSACKVFTTTYTNQVNGQAGDVITAVYSESLNCNAATETGETCDGSGCHGHAKNRKDANQLSCPIWTMTFTNQYDVPAGETGALVTATYTDTNNCVGPAPTDAKKAVVANKGVTDACSVYTTTYTNQVNGQDGDVITATYSESLNCNAATETQEKCVTSDVTTDSTSCPIWTMTFTNTWDDITDDASKLITATYTDSANCQVTAVTTQTSVCHGMAKNRKDANVAQNCPIWTMTWTNEYNVPAGQTGDLVTATYTDTNNCGAASPVSTTSNNCYSTDLPTITTSCPIWTMTFTNEYNVPAGQTGDLVSATYTDTNNCQSIQTSVPTTVCNANKAAKVQKDAAADGCPIWTMTFTNQYNVPAGQTGDLVTATYTDTNNCTPTTTPAVSSHCFSTTITSQSSSCPIWTMTFTNNYNVPSDQTGDLVTATYTDVNNCVSTDVSVPTTTCVAGSGKGAAKLANHIGPNEKVLTSIPDIYISTDGTTETSTPAMDTENAVATTVADGSDGDDANNEGCPVFTMTFTNSYGVPAGQTGALVTATYTAGNCANDAKKVLTSIPDIYISTDGTTQTSTPAQDTENAAVTTDASGSDGDDSNNEGCPVFTMTFTNTYGVPSGSTGNLVTATYTAGNCANDAKKVLTSIPDIYISTDGTTLTSIPDMDTLPAATTTTEADSSASTIVDVPTNAVLAYVTGSVSEDTGDLDSICAAANSSTISVLSNNTLSLSSGELGYFNNDNLFVFDYEPSVDDVKYSGGWSVSGDYYLLLGDQSVFYVCLTDEEDEYVVFVDTDDDEGCVEAMLKLQEVSTDC</sequence>
<keyword evidence="2" id="KW-1185">Reference proteome</keyword>
<dbReference type="Proteomes" id="UP001165064">
    <property type="component" value="Unassembled WGS sequence"/>
</dbReference>
<comment type="caution">
    <text evidence="1">The sequence shown here is derived from an EMBL/GenBank/DDBJ whole genome shotgun (WGS) entry which is preliminary data.</text>
</comment>
<reference evidence="1" key="1">
    <citation type="submission" date="2023-04" db="EMBL/GenBank/DDBJ databases">
        <title>Ambrosiozyma monospora NBRC 10751.</title>
        <authorList>
            <person name="Ichikawa N."/>
            <person name="Sato H."/>
            <person name="Tonouchi N."/>
        </authorList>
    </citation>
    <scope>NUCLEOTIDE SEQUENCE</scope>
    <source>
        <strain evidence="1">NBRC 10751</strain>
    </source>
</reference>
<organism evidence="1 2">
    <name type="scientific">Ambrosiozyma monospora</name>
    <name type="common">Yeast</name>
    <name type="synonym">Endomycopsis monosporus</name>
    <dbReference type="NCBI Taxonomy" id="43982"/>
    <lineage>
        <taxon>Eukaryota</taxon>
        <taxon>Fungi</taxon>
        <taxon>Dikarya</taxon>
        <taxon>Ascomycota</taxon>
        <taxon>Saccharomycotina</taxon>
        <taxon>Pichiomycetes</taxon>
        <taxon>Pichiales</taxon>
        <taxon>Pichiaceae</taxon>
        <taxon>Ambrosiozyma</taxon>
    </lineage>
</organism>
<name>A0ACB5STM1_AMBMO</name>
<gene>
    <name evidence="1" type="ORF">Amon02_000083200</name>
</gene>
<dbReference type="EMBL" id="BSXS01000334">
    <property type="protein sequence ID" value="GME72059.1"/>
    <property type="molecule type" value="Genomic_DNA"/>
</dbReference>